<gene>
    <name evidence="1" type="ORF">ESZ50_02630</name>
</gene>
<dbReference type="AlphaFoldDB" id="A0A6C2CBX5"/>
<organism evidence="1 2">
    <name type="scientific">Weissella muntiaci</name>
    <dbReference type="NCBI Taxonomy" id="2508881"/>
    <lineage>
        <taxon>Bacteria</taxon>
        <taxon>Bacillati</taxon>
        <taxon>Bacillota</taxon>
        <taxon>Bacilli</taxon>
        <taxon>Lactobacillales</taxon>
        <taxon>Lactobacillaceae</taxon>
        <taxon>Weissella</taxon>
    </lineage>
</organism>
<accession>A0A6C2CBX5</accession>
<dbReference type="EMBL" id="SDGZ01000008">
    <property type="protein sequence ID" value="TYC50585.1"/>
    <property type="molecule type" value="Genomic_DNA"/>
</dbReference>
<proteinExistence type="predicted"/>
<comment type="caution">
    <text evidence="1">The sequence shown here is derived from an EMBL/GenBank/DDBJ whole genome shotgun (WGS) entry which is preliminary data.</text>
</comment>
<dbReference type="Proteomes" id="UP000371977">
    <property type="component" value="Unassembled WGS sequence"/>
</dbReference>
<keyword evidence="2" id="KW-1185">Reference proteome</keyword>
<sequence>MVKADVNVNDTLYSDLVDFINTEEAVNRSRQLQNGYRKDKRNQVGHDVLYSKYVLYGEIVAGFQEFYIVRTNGPKSEDQGIYVLVRQAGVLAPKDLSTVTGNVALVVTDVVPVPYTKADGSEGKLLLTLGTKQEADELIGYYIQSQLQRNEANPIQVSGVVKSLQNREDITTAIVVARTNTNIPFEVMVNARYLVDYQTYGPVQLEDVLKKRSIVSFGIVNVKMKPFVPADDKPWQQGRNGLVAMYQTSRLPDRQLEVRREKLDRWMRSKMRKQFVVAKVESSRQEPLVAVFPDVFFLTSRETRNGDVAKATFIKGDEGITKVWGYIEDYRVEKSGNRELIKGRVKITGLVNGTAFERS</sequence>
<protein>
    <submittedName>
        <fullName evidence="1">Uncharacterized protein</fullName>
    </submittedName>
</protein>
<name>A0A6C2CBX5_9LACO</name>
<reference evidence="1 2" key="1">
    <citation type="submission" date="2019-01" db="EMBL/GenBank/DDBJ databases">
        <title>Weissella sp. nov., a novel lactic acid bacterium isolated from animal feces.</title>
        <authorList>
            <person name="Wang L.-T."/>
        </authorList>
    </citation>
    <scope>NUCLEOTIDE SEQUENCE [LARGE SCALE GENOMIC DNA]</scope>
    <source>
        <strain evidence="1 2">8H-2</strain>
    </source>
</reference>
<evidence type="ECO:0000313" key="2">
    <source>
        <dbReference type="Proteomes" id="UP000371977"/>
    </source>
</evidence>
<dbReference type="RefSeq" id="WP_148622057.1">
    <property type="nucleotide sequence ID" value="NZ_SDGZ01000008.1"/>
</dbReference>
<evidence type="ECO:0000313" key="1">
    <source>
        <dbReference type="EMBL" id="TYC50585.1"/>
    </source>
</evidence>